<keyword evidence="2" id="KW-0812">Transmembrane</keyword>
<feature type="transmembrane region" description="Helical" evidence="2">
    <location>
        <begin position="40"/>
        <end position="70"/>
    </location>
</feature>
<dbReference type="STRING" id="111015.AXF14_11470"/>
<feature type="region of interest" description="Disordered" evidence="1">
    <location>
        <begin position="143"/>
        <end position="169"/>
    </location>
</feature>
<name>A0A0X8JGP2_ACTRD</name>
<evidence type="ECO:0000256" key="1">
    <source>
        <dbReference type="SAM" id="MobiDB-lite"/>
    </source>
</evidence>
<feature type="transmembrane region" description="Helical" evidence="2">
    <location>
        <begin position="179"/>
        <end position="196"/>
    </location>
</feature>
<organism evidence="3 4">
    <name type="scientific">Actinomyces radicidentis</name>
    <dbReference type="NCBI Taxonomy" id="111015"/>
    <lineage>
        <taxon>Bacteria</taxon>
        <taxon>Bacillati</taxon>
        <taxon>Actinomycetota</taxon>
        <taxon>Actinomycetes</taxon>
        <taxon>Actinomycetales</taxon>
        <taxon>Actinomycetaceae</taxon>
        <taxon>Actinomyces</taxon>
    </lineage>
</organism>
<keyword evidence="2" id="KW-1133">Transmembrane helix</keyword>
<keyword evidence="2" id="KW-0472">Membrane</keyword>
<feature type="transmembrane region" description="Helical" evidence="2">
    <location>
        <begin position="77"/>
        <end position="96"/>
    </location>
</feature>
<dbReference type="InterPro" id="IPR016566">
    <property type="entry name" value="UCP010219"/>
</dbReference>
<feature type="transmembrane region" description="Helical" evidence="2">
    <location>
        <begin position="102"/>
        <end position="125"/>
    </location>
</feature>
<keyword evidence="4" id="KW-1185">Reference proteome</keyword>
<evidence type="ECO:0000256" key="2">
    <source>
        <dbReference type="SAM" id="Phobius"/>
    </source>
</evidence>
<evidence type="ECO:0000313" key="4">
    <source>
        <dbReference type="Proteomes" id="UP000065220"/>
    </source>
</evidence>
<dbReference type="EMBL" id="CP014228">
    <property type="protein sequence ID" value="AMD88078.1"/>
    <property type="molecule type" value="Genomic_DNA"/>
</dbReference>
<protein>
    <recommendedName>
        <fullName evidence="5">Zinc ABC transporter permease</fullName>
    </recommendedName>
</protein>
<feature type="transmembrane region" description="Helical" evidence="2">
    <location>
        <begin position="216"/>
        <end position="234"/>
    </location>
</feature>
<evidence type="ECO:0008006" key="5">
    <source>
        <dbReference type="Google" id="ProtNLM"/>
    </source>
</evidence>
<dbReference type="Proteomes" id="UP000065220">
    <property type="component" value="Chromosome"/>
</dbReference>
<gene>
    <name evidence="3" type="ORF">AXF14_11470</name>
</gene>
<dbReference type="KEGG" id="ard:AXF14_11470"/>
<dbReference type="AlphaFoldDB" id="A0A0X8JGP2"/>
<dbReference type="Pfam" id="PF11361">
    <property type="entry name" value="DUF3159"/>
    <property type="match status" value="1"/>
</dbReference>
<reference evidence="4" key="1">
    <citation type="submission" date="2016-02" db="EMBL/GenBank/DDBJ databases">
        <authorList>
            <person name="Holder M.E."/>
            <person name="Ajami N.J."/>
            <person name="Petrosino J.F."/>
        </authorList>
    </citation>
    <scope>NUCLEOTIDE SEQUENCE [LARGE SCALE GENOMIC DNA]</scope>
    <source>
        <strain evidence="4">CCUG 36733</strain>
    </source>
</reference>
<evidence type="ECO:0000313" key="3">
    <source>
        <dbReference type="EMBL" id="AMD88078.1"/>
    </source>
</evidence>
<dbReference type="RefSeq" id="WP_067943345.1">
    <property type="nucleotide sequence ID" value="NZ_CP014228.1"/>
</dbReference>
<accession>A0A0X8JGP2</accession>
<dbReference type="OrthoDB" id="5244221at2"/>
<proteinExistence type="predicted"/>
<sequence length="242" mass="25136">MSRVERPAGTGLSSVGADRFDASAAVGGWRGVVESAVPTLVFVVIMAVRPTALVPALVASLAVSAVALVARLAQRQGLTQVLGGAVLAVLSAAWAWRSGRASNFYATGLVINAVWLVACLGSVAARWPLVGVLMGLWEASTGETGQSDGGDDASSAPTGPPSWTAWRTDPAQARRRRRYVLGTLVLAAMFALRLVVELPLYLGGDATVSALGVARLALGLPLFALTCWFVWLLVRRGSADAV</sequence>